<organism evidence="1 2">
    <name type="scientific">Brachionus plicatilis</name>
    <name type="common">Marine rotifer</name>
    <name type="synonym">Brachionus muelleri</name>
    <dbReference type="NCBI Taxonomy" id="10195"/>
    <lineage>
        <taxon>Eukaryota</taxon>
        <taxon>Metazoa</taxon>
        <taxon>Spiralia</taxon>
        <taxon>Gnathifera</taxon>
        <taxon>Rotifera</taxon>
        <taxon>Eurotatoria</taxon>
        <taxon>Monogononta</taxon>
        <taxon>Pseudotrocha</taxon>
        <taxon>Ploima</taxon>
        <taxon>Brachionidae</taxon>
        <taxon>Brachionus</taxon>
    </lineage>
</organism>
<dbReference type="Proteomes" id="UP000276133">
    <property type="component" value="Unassembled WGS sequence"/>
</dbReference>
<dbReference type="EMBL" id="REGN01003485">
    <property type="protein sequence ID" value="RNA22342.1"/>
    <property type="molecule type" value="Genomic_DNA"/>
</dbReference>
<accession>A0A3M7RFJ3</accession>
<dbReference type="AlphaFoldDB" id="A0A3M7RFJ3"/>
<comment type="caution">
    <text evidence="1">The sequence shown here is derived from an EMBL/GenBank/DDBJ whole genome shotgun (WGS) entry which is preliminary data.</text>
</comment>
<evidence type="ECO:0000313" key="2">
    <source>
        <dbReference type="Proteomes" id="UP000276133"/>
    </source>
</evidence>
<reference evidence="1 2" key="1">
    <citation type="journal article" date="2018" name="Sci. Rep.">
        <title>Genomic signatures of local adaptation to the degree of environmental predictability in rotifers.</title>
        <authorList>
            <person name="Franch-Gras L."/>
            <person name="Hahn C."/>
            <person name="Garcia-Roger E.M."/>
            <person name="Carmona M.J."/>
            <person name="Serra M."/>
            <person name="Gomez A."/>
        </authorList>
    </citation>
    <scope>NUCLEOTIDE SEQUENCE [LARGE SCALE GENOMIC DNA]</scope>
    <source>
        <strain evidence="1">HYR1</strain>
    </source>
</reference>
<name>A0A3M7RFJ3_BRAPC</name>
<proteinExistence type="predicted"/>
<protein>
    <submittedName>
        <fullName evidence="1">Uncharacterized protein</fullName>
    </submittedName>
</protein>
<keyword evidence="2" id="KW-1185">Reference proteome</keyword>
<evidence type="ECO:0000313" key="1">
    <source>
        <dbReference type="EMBL" id="RNA22342.1"/>
    </source>
</evidence>
<sequence length="87" mass="9557">MSNFPGNNLSGIRAAYRQAPVMYSIAIKISQPKAPTLKALYEPNTKIPLRPSAMNIPARTARNCGVLNLSHNETTIQEIPKIPINTK</sequence>
<gene>
    <name evidence="1" type="ORF">BpHYR1_015694</name>
</gene>